<dbReference type="Proteomes" id="UP000887566">
    <property type="component" value="Unplaced"/>
</dbReference>
<dbReference type="WBParaSite" id="PSAMB.scaffold2947size20457.g19700.t1">
    <property type="protein sequence ID" value="PSAMB.scaffold2947size20457.g19700.t1"/>
    <property type="gene ID" value="PSAMB.scaffold2947size20457.g19700"/>
</dbReference>
<sequence>MGNEVGSQGSAAQYSALKDRDAQHQAVAESSKWYTTATQFRWRIVDSDSPDPYDVFISDTWEDDEQTALENGRQILENAVYLTDEAKAELEIKIDTRTVDIKYLTVNDDLECS</sequence>
<feature type="region of interest" description="Disordered" evidence="1">
    <location>
        <begin position="1"/>
        <end position="20"/>
    </location>
</feature>
<organism evidence="2 3">
    <name type="scientific">Plectus sambesii</name>
    <dbReference type="NCBI Taxonomy" id="2011161"/>
    <lineage>
        <taxon>Eukaryota</taxon>
        <taxon>Metazoa</taxon>
        <taxon>Ecdysozoa</taxon>
        <taxon>Nematoda</taxon>
        <taxon>Chromadorea</taxon>
        <taxon>Plectida</taxon>
        <taxon>Plectina</taxon>
        <taxon>Plectoidea</taxon>
        <taxon>Plectidae</taxon>
        <taxon>Plectus</taxon>
    </lineage>
</organism>
<reference evidence="3" key="1">
    <citation type="submission" date="2022-11" db="UniProtKB">
        <authorList>
            <consortium name="WormBaseParasite"/>
        </authorList>
    </citation>
    <scope>IDENTIFICATION</scope>
</reference>
<protein>
    <submittedName>
        <fullName evidence="3">Uncharacterized protein</fullName>
    </submittedName>
</protein>
<dbReference type="AlphaFoldDB" id="A0A914W3E4"/>
<evidence type="ECO:0000256" key="1">
    <source>
        <dbReference type="SAM" id="MobiDB-lite"/>
    </source>
</evidence>
<accession>A0A914W3E4</accession>
<evidence type="ECO:0000313" key="3">
    <source>
        <dbReference type="WBParaSite" id="PSAMB.scaffold2947size20457.g19700.t1"/>
    </source>
</evidence>
<name>A0A914W3E4_9BILA</name>
<proteinExistence type="predicted"/>
<evidence type="ECO:0000313" key="2">
    <source>
        <dbReference type="Proteomes" id="UP000887566"/>
    </source>
</evidence>
<keyword evidence="2" id="KW-1185">Reference proteome</keyword>
<feature type="compositionally biased region" description="Polar residues" evidence="1">
    <location>
        <begin position="1"/>
        <end position="13"/>
    </location>
</feature>